<proteinExistence type="inferred from homology"/>
<dbReference type="HOGENOM" id="CLU_009281_3_4_9"/>
<keyword evidence="4" id="KW-0418">Kinase</keyword>
<dbReference type="Pfam" id="PF02782">
    <property type="entry name" value="FGGY_C"/>
    <property type="match status" value="1"/>
</dbReference>
<dbReference type="Gene3D" id="3.30.420.40">
    <property type="match status" value="2"/>
</dbReference>
<feature type="domain" description="Carbohydrate kinase FGGY C-terminal" evidence="6">
    <location>
        <begin position="292"/>
        <end position="459"/>
    </location>
</feature>
<reference evidence="7 8" key="1">
    <citation type="submission" date="2011-08" db="EMBL/GenBank/DDBJ databases">
        <title>The Genome Sequence of Oribacterium sp. ACB7.</title>
        <authorList>
            <consortium name="The Broad Institute Genome Sequencing Platform"/>
            <person name="Earl A."/>
            <person name="Ward D."/>
            <person name="Feldgarden M."/>
            <person name="Gevers D."/>
            <person name="Sizova M."/>
            <person name="Hazen A."/>
            <person name="Epstein S."/>
            <person name="Young S.K."/>
            <person name="Zeng Q."/>
            <person name="Gargeya S."/>
            <person name="Fitzgerald M."/>
            <person name="Haas B."/>
            <person name="Abouelleil A."/>
            <person name="Alvarado L."/>
            <person name="Arachchi H.M."/>
            <person name="Berlin A."/>
            <person name="Brown A."/>
            <person name="Chapman S.B."/>
            <person name="Chen Z."/>
            <person name="Dunbar C."/>
            <person name="Freedman E."/>
            <person name="Gearin G."/>
            <person name="Gellesch M."/>
            <person name="Goldberg J."/>
            <person name="Griggs A."/>
            <person name="Gujja S."/>
            <person name="Heiman D."/>
            <person name="Howarth C."/>
            <person name="Larson L."/>
            <person name="Lui A."/>
            <person name="MacDonald P.J.P."/>
            <person name="Montmayeur A."/>
            <person name="Murphy C."/>
            <person name="Neiman D."/>
            <person name="Pearson M."/>
            <person name="Priest M."/>
            <person name="Roberts A."/>
            <person name="Saif S."/>
            <person name="Shea T."/>
            <person name="Shenoy N."/>
            <person name="Sisk P."/>
            <person name="Stolte C."/>
            <person name="Sykes S."/>
            <person name="Wortman J."/>
            <person name="Nusbaum C."/>
            <person name="Birren B."/>
        </authorList>
    </citation>
    <scope>NUCLEOTIDE SEQUENCE [LARGE SCALE GENOMIC DNA]</scope>
    <source>
        <strain evidence="7 8">ACB7</strain>
    </source>
</reference>
<dbReference type="GO" id="GO:0005975">
    <property type="term" value="P:carbohydrate metabolic process"/>
    <property type="evidence" value="ECO:0007669"/>
    <property type="project" value="InterPro"/>
</dbReference>
<evidence type="ECO:0000256" key="2">
    <source>
        <dbReference type="ARBA" id="ARBA00022490"/>
    </source>
</evidence>
<evidence type="ECO:0000259" key="5">
    <source>
        <dbReference type="Pfam" id="PF00370"/>
    </source>
</evidence>
<dbReference type="PATRIC" id="fig|796944.3.peg.2086"/>
<evidence type="ECO:0000313" key="7">
    <source>
        <dbReference type="EMBL" id="EHL09300.1"/>
    </source>
</evidence>
<dbReference type="EMBL" id="AFZD01000021">
    <property type="protein sequence ID" value="EHL09300.1"/>
    <property type="molecule type" value="Genomic_DNA"/>
</dbReference>
<keyword evidence="8" id="KW-1185">Reference proteome</keyword>
<dbReference type="NCBIfam" id="NF008187">
    <property type="entry name" value="PRK10939.1"/>
    <property type="match status" value="1"/>
</dbReference>
<dbReference type="PIRSF" id="PIRSF000538">
    <property type="entry name" value="GlpK"/>
    <property type="match status" value="1"/>
</dbReference>
<dbReference type="RefSeq" id="WP_009537123.1">
    <property type="nucleotide sequence ID" value="NZ_JH414505.1"/>
</dbReference>
<evidence type="ECO:0000313" key="8">
    <source>
        <dbReference type="Proteomes" id="UP000003527"/>
    </source>
</evidence>
<evidence type="ECO:0000259" key="6">
    <source>
        <dbReference type="Pfam" id="PF02782"/>
    </source>
</evidence>
<dbReference type="InterPro" id="IPR050406">
    <property type="entry name" value="FGGY_Carb_Kinase"/>
</dbReference>
<gene>
    <name evidence="7" type="ORF">HMPREF9624_01341</name>
</gene>
<dbReference type="CDD" id="cd07775">
    <property type="entry name" value="ASKHA_NBD_FGGY_AI-2K"/>
    <property type="match status" value="1"/>
</dbReference>
<organism evidence="7 8">
    <name type="scientific">Oribacterium asaccharolyticum ACB7</name>
    <dbReference type="NCBI Taxonomy" id="796944"/>
    <lineage>
        <taxon>Bacteria</taxon>
        <taxon>Bacillati</taxon>
        <taxon>Bacillota</taxon>
        <taxon>Clostridia</taxon>
        <taxon>Lachnospirales</taxon>
        <taxon>Lachnospiraceae</taxon>
        <taxon>Oribacterium</taxon>
    </lineage>
</organism>
<accession>G9WWW7</accession>
<evidence type="ECO:0000256" key="3">
    <source>
        <dbReference type="ARBA" id="ARBA00022679"/>
    </source>
</evidence>
<feature type="domain" description="Carbohydrate kinase FGGY N-terminal" evidence="5">
    <location>
        <begin position="5"/>
        <end position="251"/>
    </location>
</feature>
<evidence type="ECO:0000256" key="1">
    <source>
        <dbReference type="ARBA" id="ARBA00009156"/>
    </source>
</evidence>
<dbReference type="InterPro" id="IPR033676">
    <property type="entry name" value="AI-2_kinase"/>
</dbReference>
<dbReference type="GO" id="GO:0071518">
    <property type="term" value="F:autoinducer-2 kinase activity"/>
    <property type="evidence" value="ECO:0007669"/>
    <property type="project" value="InterPro"/>
</dbReference>
<keyword evidence="3" id="KW-0808">Transferase</keyword>
<evidence type="ECO:0008006" key="9">
    <source>
        <dbReference type="Google" id="ProtNLM"/>
    </source>
</evidence>
<name>G9WWW7_9FIRM</name>
<dbReference type="InterPro" id="IPR000577">
    <property type="entry name" value="Carb_kinase_FGGY"/>
</dbReference>
<dbReference type="Pfam" id="PF00370">
    <property type="entry name" value="FGGY_N"/>
    <property type="match status" value="1"/>
</dbReference>
<dbReference type="PANTHER" id="PTHR43095:SF5">
    <property type="entry name" value="XYLULOSE KINASE"/>
    <property type="match status" value="1"/>
</dbReference>
<keyword evidence="2" id="KW-0963">Cytoplasm</keyword>
<dbReference type="InterPro" id="IPR018485">
    <property type="entry name" value="FGGY_C"/>
</dbReference>
<comment type="similarity">
    <text evidence="1">Belongs to the FGGY kinase family.</text>
</comment>
<dbReference type="PANTHER" id="PTHR43095">
    <property type="entry name" value="SUGAR KINASE"/>
    <property type="match status" value="1"/>
</dbReference>
<evidence type="ECO:0000256" key="4">
    <source>
        <dbReference type="ARBA" id="ARBA00022777"/>
    </source>
</evidence>
<sequence length="524" mass="58334">MNQQYLLAIDAGTGSIRAVLFDTSGRQIDCVQEEWEHHEDPRWPGSMDFDWTFNWNLASSCIKRLIEKTKIDNKDIAGISTTCMREGIVLYNKEGKEIWACANVDGRSVDEVAELIRQNPALEKVLYSESGQTYALGALPRLLWIKNKLPHIYEETTVLGMFNDWLIHKLTGVLAVEPSNGSTTGIFDLKKRSWNPEIAKQCGLRDDIFPPVQECGTKAGYVTESAAAETGLAAGTPVIVGGGDCQLGCIGVGAVNPGDATIFGGSFWQYEYNTESGQTDPECRVRVNCHAVPNLWQFEALAFKPGLVMRWYRDAFCQQEKELAKQSGDDHDPYNLMNKEAEKIPAGCYGMMCTFSDVMNFIQWKHAAPSFLNFELDAEKFNRYTFYRAILENAALVTKGHMELVQASTGKAPSHVVFAGGASKCPLWCQILADVLNLEVRVPVVKEATALGAAILAGYGVGIYKDIASAAKECVKWDKVYTPNAENHAVYQKMYPIWREVYKAQLELCDRKLTKNMWIAPGIS</sequence>
<comment type="caution">
    <text evidence="7">The sequence shown here is derived from an EMBL/GenBank/DDBJ whole genome shotgun (WGS) entry which is preliminary data.</text>
</comment>
<dbReference type="GO" id="GO:0009372">
    <property type="term" value="P:quorum sensing"/>
    <property type="evidence" value="ECO:0007669"/>
    <property type="project" value="InterPro"/>
</dbReference>
<dbReference type="SUPFAM" id="SSF53067">
    <property type="entry name" value="Actin-like ATPase domain"/>
    <property type="match status" value="2"/>
</dbReference>
<dbReference type="InterPro" id="IPR018484">
    <property type="entry name" value="FGGY_N"/>
</dbReference>
<dbReference type="InterPro" id="IPR043129">
    <property type="entry name" value="ATPase_NBD"/>
</dbReference>
<protein>
    <recommendedName>
        <fullName evidence="9">Autoinducer-2 kinase</fullName>
    </recommendedName>
</protein>
<dbReference type="AlphaFoldDB" id="G9WWW7"/>
<dbReference type="Proteomes" id="UP000003527">
    <property type="component" value="Unassembled WGS sequence"/>
</dbReference>